<gene>
    <name evidence="1" type="ORF">DPMN_017321</name>
</gene>
<accession>A0A9D4S821</accession>
<keyword evidence="2" id="KW-1185">Reference proteome</keyword>
<sequence>MTPDSSSSSSLSGYSHILKNNGLSIIRLDFQSLRPKLDILEFEAHQNDVLVLTETRLNSSISCDDIAFLNFQQTFCCDRTNRLGGCVVIYVREGKMQPSDQISV</sequence>
<dbReference type="EMBL" id="JAIWYP010000001">
    <property type="protein sequence ID" value="KAH3893177.1"/>
    <property type="molecule type" value="Genomic_DNA"/>
</dbReference>
<dbReference type="Proteomes" id="UP000828390">
    <property type="component" value="Unassembled WGS sequence"/>
</dbReference>
<protein>
    <submittedName>
        <fullName evidence="1">Uncharacterized protein</fullName>
    </submittedName>
</protein>
<reference evidence="1" key="1">
    <citation type="journal article" date="2019" name="bioRxiv">
        <title>The Genome of the Zebra Mussel, Dreissena polymorpha: A Resource for Invasive Species Research.</title>
        <authorList>
            <person name="McCartney M.A."/>
            <person name="Auch B."/>
            <person name="Kono T."/>
            <person name="Mallez S."/>
            <person name="Zhang Y."/>
            <person name="Obille A."/>
            <person name="Becker A."/>
            <person name="Abrahante J.E."/>
            <person name="Garbe J."/>
            <person name="Badalamenti J.P."/>
            <person name="Herman A."/>
            <person name="Mangelson H."/>
            <person name="Liachko I."/>
            <person name="Sullivan S."/>
            <person name="Sone E.D."/>
            <person name="Koren S."/>
            <person name="Silverstein K.A.T."/>
            <person name="Beckman K.B."/>
            <person name="Gohl D.M."/>
        </authorList>
    </citation>
    <scope>NUCLEOTIDE SEQUENCE</scope>
    <source>
        <strain evidence="1">Duluth1</strain>
        <tissue evidence="1">Whole animal</tissue>
    </source>
</reference>
<dbReference type="AlphaFoldDB" id="A0A9D4S821"/>
<comment type="caution">
    <text evidence="1">The sequence shown here is derived from an EMBL/GenBank/DDBJ whole genome shotgun (WGS) entry which is preliminary data.</text>
</comment>
<organism evidence="1 2">
    <name type="scientific">Dreissena polymorpha</name>
    <name type="common">Zebra mussel</name>
    <name type="synonym">Mytilus polymorpha</name>
    <dbReference type="NCBI Taxonomy" id="45954"/>
    <lineage>
        <taxon>Eukaryota</taxon>
        <taxon>Metazoa</taxon>
        <taxon>Spiralia</taxon>
        <taxon>Lophotrochozoa</taxon>
        <taxon>Mollusca</taxon>
        <taxon>Bivalvia</taxon>
        <taxon>Autobranchia</taxon>
        <taxon>Heteroconchia</taxon>
        <taxon>Euheterodonta</taxon>
        <taxon>Imparidentia</taxon>
        <taxon>Neoheterodontei</taxon>
        <taxon>Myida</taxon>
        <taxon>Dreissenoidea</taxon>
        <taxon>Dreissenidae</taxon>
        <taxon>Dreissena</taxon>
    </lineage>
</organism>
<proteinExistence type="predicted"/>
<evidence type="ECO:0000313" key="1">
    <source>
        <dbReference type="EMBL" id="KAH3893177.1"/>
    </source>
</evidence>
<name>A0A9D4S821_DREPO</name>
<evidence type="ECO:0000313" key="2">
    <source>
        <dbReference type="Proteomes" id="UP000828390"/>
    </source>
</evidence>
<reference evidence="1" key="2">
    <citation type="submission" date="2020-11" db="EMBL/GenBank/DDBJ databases">
        <authorList>
            <person name="McCartney M.A."/>
            <person name="Auch B."/>
            <person name="Kono T."/>
            <person name="Mallez S."/>
            <person name="Becker A."/>
            <person name="Gohl D.M."/>
            <person name="Silverstein K.A.T."/>
            <person name="Koren S."/>
            <person name="Bechman K.B."/>
            <person name="Herman A."/>
            <person name="Abrahante J.E."/>
            <person name="Garbe J."/>
        </authorList>
    </citation>
    <scope>NUCLEOTIDE SEQUENCE</scope>
    <source>
        <strain evidence="1">Duluth1</strain>
        <tissue evidence="1">Whole animal</tissue>
    </source>
</reference>